<keyword evidence="1" id="KW-0812">Transmembrane</keyword>
<feature type="transmembrane region" description="Helical" evidence="1">
    <location>
        <begin position="29"/>
        <end position="47"/>
    </location>
</feature>
<dbReference type="AlphaFoldDB" id="A0A4S2BBG5"/>
<dbReference type="Proteomes" id="UP000309117">
    <property type="component" value="Unassembled WGS sequence"/>
</dbReference>
<protein>
    <submittedName>
        <fullName evidence="2">Hydrophobic protein</fullName>
    </submittedName>
</protein>
<evidence type="ECO:0000313" key="3">
    <source>
        <dbReference type="Proteomes" id="UP000309117"/>
    </source>
</evidence>
<feature type="transmembrane region" description="Helical" evidence="1">
    <location>
        <begin position="53"/>
        <end position="75"/>
    </location>
</feature>
<reference evidence="2 3" key="1">
    <citation type="submission" date="2019-04" db="EMBL/GenBank/DDBJ databases">
        <title>Microbes associate with the intestines of laboratory mice.</title>
        <authorList>
            <person name="Navarre W."/>
            <person name="Wong E."/>
            <person name="Huang K."/>
            <person name="Tropini C."/>
            <person name="Ng K."/>
            <person name="Yu B."/>
        </authorList>
    </citation>
    <scope>NUCLEOTIDE SEQUENCE [LARGE SCALE GENOMIC DNA]</scope>
    <source>
        <strain evidence="2 3">NM61_E11</strain>
    </source>
</reference>
<feature type="transmembrane region" description="Helical" evidence="1">
    <location>
        <begin position="137"/>
        <end position="162"/>
    </location>
</feature>
<comment type="caution">
    <text evidence="2">The sequence shown here is derived from an EMBL/GenBank/DDBJ whole genome shotgun (WGS) entry which is preliminary data.</text>
</comment>
<evidence type="ECO:0000313" key="2">
    <source>
        <dbReference type="EMBL" id="TGY11511.1"/>
    </source>
</evidence>
<organism evidence="2 3">
    <name type="scientific">Lactobacillus intestinalis</name>
    <dbReference type="NCBI Taxonomy" id="151781"/>
    <lineage>
        <taxon>Bacteria</taxon>
        <taxon>Bacillati</taxon>
        <taxon>Bacillota</taxon>
        <taxon>Bacilli</taxon>
        <taxon>Lactobacillales</taxon>
        <taxon>Lactobacillaceae</taxon>
        <taxon>Lactobacillus</taxon>
    </lineage>
</organism>
<keyword evidence="1" id="KW-0472">Membrane</keyword>
<keyword evidence="1" id="KW-1133">Transmembrane helix</keyword>
<evidence type="ECO:0000256" key="1">
    <source>
        <dbReference type="SAM" id="Phobius"/>
    </source>
</evidence>
<dbReference type="RefSeq" id="WP_135960681.1">
    <property type="nucleotide sequence ID" value="NZ_AQFR02000001.1"/>
</dbReference>
<feature type="transmembrane region" description="Helical" evidence="1">
    <location>
        <begin position="96"/>
        <end position="117"/>
    </location>
</feature>
<gene>
    <name evidence="2" type="ORF">E5351_08760</name>
</gene>
<proteinExistence type="predicted"/>
<dbReference type="EMBL" id="SRYV01000018">
    <property type="protein sequence ID" value="TGY11511.1"/>
    <property type="molecule type" value="Genomic_DNA"/>
</dbReference>
<accession>A0A4S2BBG5</accession>
<name>A0A4S2BBG5_9LACO</name>
<sequence>MWLIILLILLLRPFIKGTFEYEKITRKEMVILPIYSFIMMIVSINTHMNWQDILLTLLLFALGLFIGWLQARGVSIKDDGKSDKYGRPIIKIRRNWPYLVGWIFIFALNIGMQVYFGKHLDVEDLSSDLVIDLLKDASSAFFIFWHSEWFVWVLTVASTLGYRMSIIRKDPRIKEAVQIKEKRKQIITQKKMNKMAKQTSEKDK</sequence>